<proteinExistence type="predicted"/>
<protein>
    <submittedName>
        <fullName evidence="1">Uncharacterized protein</fullName>
    </submittedName>
</protein>
<keyword evidence="2" id="KW-1185">Reference proteome</keyword>
<dbReference type="RefSeq" id="XP_060411855.1">
    <property type="nucleotide sequence ID" value="XM_060558334.1"/>
</dbReference>
<evidence type="ECO:0000313" key="1">
    <source>
        <dbReference type="EMBL" id="KAK1584793.1"/>
    </source>
</evidence>
<dbReference type="EMBL" id="JAHLJV010000051">
    <property type="protein sequence ID" value="KAK1584793.1"/>
    <property type="molecule type" value="Genomic_DNA"/>
</dbReference>
<sequence length="188" mass="21250">MTLLGTPTWRDDHRDWKVPSHMAHYVSWKSVRTGGLMSFSCQTHGREKEQSLGGTALGILLYCDMVDVHSSLFGVFNYRYRQTAPGRLPGRRTTPIDVLEVIHPYTSRKDPASWFFLSTMWPTAPVPSPASTHVRDCLIFDSPLQTFYSRKEGRKKTAMPAAIHLPSQLFCVILSPSRPLLSPPPRPI</sequence>
<evidence type="ECO:0000313" key="2">
    <source>
        <dbReference type="Proteomes" id="UP001230504"/>
    </source>
</evidence>
<comment type="caution">
    <text evidence="1">The sequence shown here is derived from an EMBL/GenBank/DDBJ whole genome shotgun (WGS) entry which is preliminary data.</text>
</comment>
<name>A0AAD8PVR0_9PEZI</name>
<organism evidence="1 2">
    <name type="scientific">Colletotrichum navitas</name>
    <dbReference type="NCBI Taxonomy" id="681940"/>
    <lineage>
        <taxon>Eukaryota</taxon>
        <taxon>Fungi</taxon>
        <taxon>Dikarya</taxon>
        <taxon>Ascomycota</taxon>
        <taxon>Pezizomycotina</taxon>
        <taxon>Sordariomycetes</taxon>
        <taxon>Hypocreomycetidae</taxon>
        <taxon>Glomerellales</taxon>
        <taxon>Glomerellaceae</taxon>
        <taxon>Colletotrichum</taxon>
        <taxon>Colletotrichum graminicola species complex</taxon>
    </lineage>
</organism>
<gene>
    <name evidence="1" type="ORF">LY79DRAFT_560575</name>
</gene>
<dbReference type="GeneID" id="85442574"/>
<accession>A0AAD8PVR0</accession>
<dbReference type="Proteomes" id="UP001230504">
    <property type="component" value="Unassembled WGS sequence"/>
</dbReference>
<reference evidence="1" key="1">
    <citation type="submission" date="2021-06" db="EMBL/GenBank/DDBJ databases">
        <title>Comparative genomics, transcriptomics and evolutionary studies reveal genomic signatures of adaptation to plant cell wall in hemibiotrophic fungi.</title>
        <authorList>
            <consortium name="DOE Joint Genome Institute"/>
            <person name="Baroncelli R."/>
            <person name="Diaz J.F."/>
            <person name="Benocci T."/>
            <person name="Peng M."/>
            <person name="Battaglia E."/>
            <person name="Haridas S."/>
            <person name="Andreopoulos W."/>
            <person name="Labutti K."/>
            <person name="Pangilinan J."/>
            <person name="Floch G.L."/>
            <person name="Makela M.R."/>
            <person name="Henrissat B."/>
            <person name="Grigoriev I.V."/>
            <person name="Crouch J.A."/>
            <person name="De Vries R.P."/>
            <person name="Sukno S.A."/>
            <person name="Thon M.R."/>
        </authorList>
    </citation>
    <scope>NUCLEOTIDE SEQUENCE</scope>
    <source>
        <strain evidence="1">CBS 125086</strain>
    </source>
</reference>
<dbReference type="AlphaFoldDB" id="A0AAD8PVR0"/>